<dbReference type="Gene3D" id="1.20.140.150">
    <property type="match status" value="1"/>
</dbReference>
<keyword evidence="4 5" id="KW-0472">Membrane</keyword>
<evidence type="ECO:0000256" key="5">
    <source>
        <dbReference type="SAM" id="Phobius"/>
    </source>
</evidence>
<dbReference type="Proteomes" id="UP001187531">
    <property type="component" value="Unassembled WGS sequence"/>
</dbReference>
<evidence type="ECO:0000256" key="2">
    <source>
        <dbReference type="ARBA" id="ARBA00022692"/>
    </source>
</evidence>
<dbReference type="GO" id="GO:0016020">
    <property type="term" value="C:membrane"/>
    <property type="evidence" value="ECO:0007669"/>
    <property type="project" value="UniProtKB-SubCell"/>
</dbReference>
<protein>
    <submittedName>
        <fullName evidence="6">Uncharacterized protein</fullName>
    </submittedName>
</protein>
<proteinExistence type="predicted"/>
<accession>A0AA88H6P3</accession>
<keyword evidence="2 5" id="KW-0812">Transmembrane</keyword>
<organism evidence="6 7">
    <name type="scientific">Artemia franciscana</name>
    <name type="common">Brine shrimp</name>
    <name type="synonym">Artemia sanfranciscana</name>
    <dbReference type="NCBI Taxonomy" id="6661"/>
    <lineage>
        <taxon>Eukaryota</taxon>
        <taxon>Metazoa</taxon>
        <taxon>Ecdysozoa</taxon>
        <taxon>Arthropoda</taxon>
        <taxon>Crustacea</taxon>
        <taxon>Branchiopoda</taxon>
        <taxon>Anostraca</taxon>
        <taxon>Artemiidae</taxon>
        <taxon>Artemia</taxon>
    </lineage>
</organism>
<evidence type="ECO:0000256" key="1">
    <source>
        <dbReference type="ARBA" id="ARBA00004141"/>
    </source>
</evidence>
<evidence type="ECO:0000256" key="4">
    <source>
        <dbReference type="ARBA" id="ARBA00023136"/>
    </source>
</evidence>
<reference evidence="6" key="1">
    <citation type="submission" date="2023-07" db="EMBL/GenBank/DDBJ databases">
        <title>Chromosome-level genome assembly of Artemia franciscana.</title>
        <authorList>
            <person name="Jo E."/>
        </authorList>
    </citation>
    <scope>NUCLEOTIDE SEQUENCE</scope>
    <source>
        <tissue evidence="6">Whole body</tissue>
    </source>
</reference>
<dbReference type="Pfam" id="PF13903">
    <property type="entry name" value="Claudin_2"/>
    <property type="match status" value="1"/>
</dbReference>
<dbReference type="PANTHER" id="PTHR21215">
    <property type="entry name" value="LD36024P"/>
    <property type="match status" value="1"/>
</dbReference>
<dbReference type="EMBL" id="JAVRJZ010000122">
    <property type="protein sequence ID" value="KAK2703040.1"/>
    <property type="molecule type" value="Genomic_DNA"/>
</dbReference>
<comment type="caution">
    <text evidence="6">The sequence shown here is derived from an EMBL/GenBank/DDBJ whole genome shotgun (WGS) entry which is preliminary data.</text>
</comment>
<feature type="transmembrane region" description="Helical" evidence="5">
    <location>
        <begin position="169"/>
        <end position="188"/>
    </location>
</feature>
<dbReference type="PANTHER" id="PTHR21215:SF0">
    <property type="entry name" value="LD36024P"/>
    <property type="match status" value="1"/>
</dbReference>
<feature type="transmembrane region" description="Helical" evidence="5">
    <location>
        <begin position="7"/>
        <end position="26"/>
    </location>
</feature>
<gene>
    <name evidence="6" type="ORF">QYM36_018392</name>
</gene>
<comment type="subcellular location">
    <subcellularLocation>
        <location evidence="1">Membrane</location>
        <topology evidence="1">Multi-pass membrane protein</topology>
    </subcellularLocation>
</comment>
<evidence type="ECO:0000313" key="6">
    <source>
        <dbReference type="EMBL" id="KAK2703040.1"/>
    </source>
</evidence>
<evidence type="ECO:0000256" key="3">
    <source>
        <dbReference type="ARBA" id="ARBA00022989"/>
    </source>
</evidence>
<keyword evidence="3 5" id="KW-1133">Transmembrane helix</keyword>
<feature type="transmembrane region" description="Helical" evidence="5">
    <location>
        <begin position="134"/>
        <end position="157"/>
    </location>
</feature>
<evidence type="ECO:0000313" key="7">
    <source>
        <dbReference type="Proteomes" id="UP001187531"/>
    </source>
</evidence>
<feature type="transmembrane region" description="Helical" evidence="5">
    <location>
        <begin position="222"/>
        <end position="245"/>
    </location>
</feature>
<sequence>MPCSPVTLSIATIAAVISVALLSIAFSTDNWVRISVDRNALQLNLTQMRNRATQRGETLDPELEKLEADNNILAFTRTKGLFRICFPEQRPKGADLYRSPVETYCKNIDYYLSGESTGHFSENTMSWLHMGRSMIAMFIIAFFFNFIAFWTGVAGCWRRSPGNITATALLMLLSCLFSAGGMGLWHGVEFFEREKLTDPEFYKQWPEILKENSWTGYDWSYILAWIGIGFGVLSTITFSMSIYLIKRDNRKELTAHIAGVYPQKQQYAYGYAYPGPYYPGTQPYPPYNY</sequence>
<name>A0AA88H6P3_ARTSF</name>
<dbReference type="AlphaFoldDB" id="A0AA88H6P3"/>
<dbReference type="InterPro" id="IPR004031">
    <property type="entry name" value="PMP22/EMP/MP20/Claudin"/>
</dbReference>
<keyword evidence="7" id="KW-1185">Reference proteome</keyword>